<sequence>MWARDSIGPVMIAFLVLNTIAVALRVYVRSFMTKSFSYDDLAMLFAFSGFVVLCVTTFLSVTNGYGAEDFGLNPAYDQITAVKFFIISTLEYVIFVFIAKVSVALVLYRIAATSKPIRRVLEASVVIMFLWTIATSTIVGLQCRPLPFAWGEGTGTCMNPKILGNTGFSISAMDIASSFLYASLPVFLLRGVQLSLKMKISVCFLLGLGVVSSVATVIRLKYLVDVANLKSAVGPEAMNAYLTTFVYSITELGLTLLTASLAALRPLIGMIKWGNTQAQSYGQSYGVSGHRRSQRSRPDMGPSIRLDDIHSKASSQEYIVSKDGTAKSPHFVTVAEV</sequence>
<evidence type="ECO:0000256" key="7">
    <source>
        <dbReference type="SAM" id="Phobius"/>
    </source>
</evidence>
<dbReference type="InterPro" id="IPR052337">
    <property type="entry name" value="SAT4-like"/>
</dbReference>
<dbReference type="EMBL" id="MU004343">
    <property type="protein sequence ID" value="KAF2655851.1"/>
    <property type="molecule type" value="Genomic_DNA"/>
</dbReference>
<keyword evidence="4 7" id="KW-0472">Membrane</keyword>
<protein>
    <recommendedName>
        <fullName evidence="8">Rhodopsin domain-containing protein</fullName>
    </recommendedName>
</protein>
<accession>A0A6A6T9C8</accession>
<evidence type="ECO:0000256" key="3">
    <source>
        <dbReference type="ARBA" id="ARBA00022989"/>
    </source>
</evidence>
<feature type="transmembrane region" description="Helical" evidence="7">
    <location>
        <begin position="168"/>
        <end position="188"/>
    </location>
</feature>
<reference evidence="9" key="1">
    <citation type="journal article" date="2020" name="Stud. Mycol.">
        <title>101 Dothideomycetes genomes: a test case for predicting lifestyles and emergence of pathogens.</title>
        <authorList>
            <person name="Haridas S."/>
            <person name="Albert R."/>
            <person name="Binder M."/>
            <person name="Bloem J."/>
            <person name="Labutti K."/>
            <person name="Salamov A."/>
            <person name="Andreopoulos B."/>
            <person name="Baker S."/>
            <person name="Barry K."/>
            <person name="Bills G."/>
            <person name="Bluhm B."/>
            <person name="Cannon C."/>
            <person name="Castanera R."/>
            <person name="Culley D."/>
            <person name="Daum C."/>
            <person name="Ezra D."/>
            <person name="Gonzalez J."/>
            <person name="Henrissat B."/>
            <person name="Kuo A."/>
            <person name="Liang C."/>
            <person name="Lipzen A."/>
            <person name="Lutzoni F."/>
            <person name="Magnuson J."/>
            <person name="Mondo S."/>
            <person name="Nolan M."/>
            <person name="Ohm R."/>
            <person name="Pangilinan J."/>
            <person name="Park H.-J."/>
            <person name="Ramirez L."/>
            <person name="Alfaro M."/>
            <person name="Sun H."/>
            <person name="Tritt A."/>
            <person name="Yoshinaga Y."/>
            <person name="Zwiers L.-H."/>
            <person name="Turgeon B."/>
            <person name="Goodwin S."/>
            <person name="Spatafora J."/>
            <person name="Crous P."/>
            <person name="Grigoriev I."/>
        </authorList>
    </citation>
    <scope>NUCLEOTIDE SEQUENCE</scope>
    <source>
        <strain evidence="9">CBS 122681</strain>
    </source>
</reference>
<keyword evidence="10" id="KW-1185">Reference proteome</keyword>
<dbReference type="Pfam" id="PF20684">
    <property type="entry name" value="Fung_rhodopsin"/>
    <property type="match status" value="1"/>
</dbReference>
<evidence type="ECO:0000256" key="2">
    <source>
        <dbReference type="ARBA" id="ARBA00022692"/>
    </source>
</evidence>
<comment type="similarity">
    <text evidence="5">Belongs to the SAT4 family.</text>
</comment>
<feature type="transmembrane region" description="Helical" evidence="7">
    <location>
        <begin position="240"/>
        <end position="264"/>
    </location>
</feature>
<evidence type="ECO:0000313" key="9">
    <source>
        <dbReference type="EMBL" id="KAF2655851.1"/>
    </source>
</evidence>
<comment type="subcellular location">
    <subcellularLocation>
        <location evidence="1">Membrane</location>
        <topology evidence="1">Multi-pass membrane protein</topology>
    </subcellularLocation>
</comment>
<feature type="domain" description="Rhodopsin" evidence="8">
    <location>
        <begin position="24"/>
        <end position="268"/>
    </location>
</feature>
<keyword evidence="3 7" id="KW-1133">Transmembrane helix</keyword>
<evidence type="ECO:0000259" key="8">
    <source>
        <dbReference type="Pfam" id="PF20684"/>
    </source>
</evidence>
<dbReference type="Proteomes" id="UP000799324">
    <property type="component" value="Unassembled WGS sequence"/>
</dbReference>
<evidence type="ECO:0000256" key="6">
    <source>
        <dbReference type="SAM" id="MobiDB-lite"/>
    </source>
</evidence>
<dbReference type="OrthoDB" id="3897607at2759"/>
<feature type="region of interest" description="Disordered" evidence="6">
    <location>
        <begin position="284"/>
        <end position="304"/>
    </location>
</feature>
<name>A0A6A6T9C8_9PLEO</name>
<feature type="transmembrane region" description="Helical" evidence="7">
    <location>
        <begin position="81"/>
        <end position="108"/>
    </location>
</feature>
<evidence type="ECO:0000256" key="4">
    <source>
        <dbReference type="ARBA" id="ARBA00023136"/>
    </source>
</evidence>
<gene>
    <name evidence="9" type="ORF">K491DRAFT_598078</name>
</gene>
<feature type="transmembrane region" description="Helical" evidence="7">
    <location>
        <begin position="6"/>
        <end position="28"/>
    </location>
</feature>
<evidence type="ECO:0000313" key="10">
    <source>
        <dbReference type="Proteomes" id="UP000799324"/>
    </source>
</evidence>
<dbReference type="AlphaFoldDB" id="A0A6A6T9C8"/>
<keyword evidence="2 7" id="KW-0812">Transmembrane</keyword>
<evidence type="ECO:0000256" key="1">
    <source>
        <dbReference type="ARBA" id="ARBA00004141"/>
    </source>
</evidence>
<feature type="transmembrane region" description="Helical" evidence="7">
    <location>
        <begin position="200"/>
        <end position="220"/>
    </location>
</feature>
<dbReference type="GO" id="GO:0016020">
    <property type="term" value="C:membrane"/>
    <property type="evidence" value="ECO:0007669"/>
    <property type="project" value="UniProtKB-SubCell"/>
</dbReference>
<dbReference type="PANTHER" id="PTHR33048:SF96">
    <property type="entry name" value="INTEGRAL MEMBRANE PROTEIN"/>
    <property type="match status" value="1"/>
</dbReference>
<organism evidence="9 10">
    <name type="scientific">Lophiostoma macrostomum CBS 122681</name>
    <dbReference type="NCBI Taxonomy" id="1314788"/>
    <lineage>
        <taxon>Eukaryota</taxon>
        <taxon>Fungi</taxon>
        <taxon>Dikarya</taxon>
        <taxon>Ascomycota</taxon>
        <taxon>Pezizomycotina</taxon>
        <taxon>Dothideomycetes</taxon>
        <taxon>Pleosporomycetidae</taxon>
        <taxon>Pleosporales</taxon>
        <taxon>Lophiostomataceae</taxon>
        <taxon>Lophiostoma</taxon>
    </lineage>
</organism>
<proteinExistence type="inferred from homology"/>
<dbReference type="PANTHER" id="PTHR33048">
    <property type="entry name" value="PTH11-LIKE INTEGRAL MEMBRANE PROTEIN (AFU_ORTHOLOGUE AFUA_5G11245)"/>
    <property type="match status" value="1"/>
</dbReference>
<dbReference type="InterPro" id="IPR049326">
    <property type="entry name" value="Rhodopsin_dom_fungi"/>
</dbReference>
<evidence type="ECO:0000256" key="5">
    <source>
        <dbReference type="ARBA" id="ARBA00038359"/>
    </source>
</evidence>
<feature type="transmembrane region" description="Helical" evidence="7">
    <location>
        <begin position="40"/>
        <end position="61"/>
    </location>
</feature>
<feature type="transmembrane region" description="Helical" evidence="7">
    <location>
        <begin position="120"/>
        <end position="141"/>
    </location>
</feature>